<dbReference type="AlphaFoldDB" id="A0AAF0THS5"/>
<protein>
    <recommendedName>
        <fullName evidence="1">Reverse transcriptase/retrotransposon-derived protein RNase H-like domain-containing protein</fullName>
    </recommendedName>
</protein>
<dbReference type="PANTHER" id="PTHR34072:SF52">
    <property type="entry name" value="RIBONUCLEASE H"/>
    <property type="match status" value="1"/>
</dbReference>
<dbReference type="InterPro" id="IPR041577">
    <property type="entry name" value="RT_RNaseH_2"/>
</dbReference>
<proteinExistence type="predicted"/>
<name>A0AAF0THS5_SOLVR</name>
<gene>
    <name evidence="2" type="ORF">MTR67_012759</name>
</gene>
<dbReference type="Pfam" id="PF17919">
    <property type="entry name" value="RT_RNaseH_2"/>
    <property type="match status" value="1"/>
</dbReference>
<evidence type="ECO:0000313" key="3">
    <source>
        <dbReference type="Proteomes" id="UP001234989"/>
    </source>
</evidence>
<accession>A0AAF0THS5</accession>
<dbReference type="Gene3D" id="3.30.70.270">
    <property type="match status" value="1"/>
</dbReference>
<dbReference type="EMBL" id="CP133614">
    <property type="protein sequence ID" value="WMV19374.1"/>
    <property type="molecule type" value="Genomic_DNA"/>
</dbReference>
<dbReference type="SUPFAM" id="SSF56672">
    <property type="entry name" value="DNA/RNA polymerases"/>
    <property type="match status" value="1"/>
</dbReference>
<reference evidence="2" key="1">
    <citation type="submission" date="2023-08" db="EMBL/GenBank/DDBJ databases">
        <title>A de novo genome assembly of Solanum verrucosum Schlechtendal, a Mexican diploid species geographically isolated from the other diploid A-genome species in potato relatives.</title>
        <authorList>
            <person name="Hosaka K."/>
        </authorList>
    </citation>
    <scope>NUCLEOTIDE SEQUENCE</scope>
    <source>
        <tissue evidence="2">Young leaves</tissue>
    </source>
</reference>
<evidence type="ECO:0000259" key="1">
    <source>
        <dbReference type="Pfam" id="PF17919"/>
    </source>
</evidence>
<dbReference type="Proteomes" id="UP001234989">
    <property type="component" value="Chromosome 3"/>
</dbReference>
<feature type="domain" description="Reverse transcriptase/retrotransposon-derived protein RNase H-like" evidence="1">
    <location>
        <begin position="27"/>
        <end position="97"/>
    </location>
</feature>
<dbReference type="InterPro" id="IPR043502">
    <property type="entry name" value="DNA/RNA_pol_sf"/>
</dbReference>
<dbReference type="PANTHER" id="PTHR34072">
    <property type="entry name" value="ENZYMATIC POLYPROTEIN-RELATED"/>
    <property type="match status" value="1"/>
</dbReference>
<evidence type="ECO:0000313" key="2">
    <source>
        <dbReference type="EMBL" id="WMV19374.1"/>
    </source>
</evidence>
<feature type="non-terminal residue" evidence="2">
    <location>
        <position position="1"/>
    </location>
</feature>
<sequence>YRRFVEGFSSIASPLTKLTQKKVKFQWSHECEKSLSKLNTRLTTILVLTLPDGSDVYVIYCDVSRVGLGCVLMQLGKVIDYASKKLKVHEKNYPTHASSSQKELNLR</sequence>
<dbReference type="InterPro" id="IPR043128">
    <property type="entry name" value="Rev_trsase/Diguanyl_cyclase"/>
</dbReference>
<keyword evidence="3" id="KW-1185">Reference proteome</keyword>
<organism evidence="2 3">
    <name type="scientific">Solanum verrucosum</name>
    <dbReference type="NCBI Taxonomy" id="315347"/>
    <lineage>
        <taxon>Eukaryota</taxon>
        <taxon>Viridiplantae</taxon>
        <taxon>Streptophyta</taxon>
        <taxon>Embryophyta</taxon>
        <taxon>Tracheophyta</taxon>
        <taxon>Spermatophyta</taxon>
        <taxon>Magnoliopsida</taxon>
        <taxon>eudicotyledons</taxon>
        <taxon>Gunneridae</taxon>
        <taxon>Pentapetalae</taxon>
        <taxon>asterids</taxon>
        <taxon>lamiids</taxon>
        <taxon>Solanales</taxon>
        <taxon>Solanaceae</taxon>
        <taxon>Solanoideae</taxon>
        <taxon>Solaneae</taxon>
        <taxon>Solanum</taxon>
    </lineage>
</organism>